<dbReference type="Gene3D" id="3.90.1640.20">
    <property type="entry name" value="TON_0340"/>
    <property type="match status" value="1"/>
</dbReference>
<protein>
    <recommendedName>
        <fullName evidence="1">D-glutamate cyclase-like C-terminal domain-containing protein</fullName>
    </recommendedName>
</protein>
<dbReference type="OrthoDB" id="1668885at2"/>
<dbReference type="PANTHER" id="PTHR32022">
    <property type="entry name" value="D-GLUTAMATE CYCLASE, MITOCHONDRIAL"/>
    <property type="match status" value="1"/>
</dbReference>
<dbReference type="Proteomes" id="UP000321058">
    <property type="component" value="Unassembled WGS sequence"/>
</dbReference>
<evidence type="ECO:0000313" key="3">
    <source>
        <dbReference type="Proteomes" id="UP000321058"/>
    </source>
</evidence>
<dbReference type="PANTHER" id="PTHR32022:SF10">
    <property type="entry name" value="D-GLUTAMATE CYCLASE, MITOCHONDRIAL"/>
    <property type="match status" value="1"/>
</dbReference>
<comment type="caution">
    <text evidence="2">The sequence shown here is derived from an EMBL/GenBank/DDBJ whole genome shotgun (WGS) entry which is preliminary data.</text>
</comment>
<reference evidence="2 3" key="1">
    <citation type="submission" date="2019-07" db="EMBL/GenBank/DDBJ databases">
        <title>Whole genome shotgun sequence of Reyranella soli NBRC 108950.</title>
        <authorList>
            <person name="Hosoyama A."/>
            <person name="Uohara A."/>
            <person name="Ohji S."/>
            <person name="Ichikawa N."/>
        </authorList>
    </citation>
    <scope>NUCLEOTIDE SEQUENCE [LARGE SCALE GENOMIC DNA]</scope>
    <source>
        <strain evidence="2 3">NBRC 108950</strain>
    </source>
</reference>
<dbReference type="AlphaFoldDB" id="A0A512N3R9"/>
<accession>A0A512N3R9</accession>
<name>A0A512N3R9_9HYPH</name>
<evidence type="ECO:0000259" key="1">
    <source>
        <dbReference type="Pfam" id="PF14336"/>
    </source>
</evidence>
<organism evidence="2 3">
    <name type="scientific">Reyranella soli</name>
    <dbReference type="NCBI Taxonomy" id="1230389"/>
    <lineage>
        <taxon>Bacteria</taxon>
        <taxon>Pseudomonadati</taxon>
        <taxon>Pseudomonadota</taxon>
        <taxon>Alphaproteobacteria</taxon>
        <taxon>Hyphomicrobiales</taxon>
        <taxon>Reyranellaceae</taxon>
        <taxon>Reyranella</taxon>
    </lineage>
</organism>
<feature type="domain" description="D-glutamate cyclase-like C-terminal" evidence="1">
    <location>
        <begin position="52"/>
        <end position="317"/>
    </location>
</feature>
<dbReference type="EMBL" id="BKAJ01000013">
    <property type="protein sequence ID" value="GEP53637.1"/>
    <property type="molecule type" value="Genomic_DNA"/>
</dbReference>
<sequence length="339" mass="36077">MLDMVGEAVDRLITIEAKNHGMPHGVLLPMYLAARRKAGNKPVTMAAAKGLQKALRKGDVVFIMTGAGYEPTMPKGESDGPPGAASLARILYRGLGAVPVYVNEACHADPIVASSEAAGLMVKPFEQARDRHLGAAIENAPTEQSQIKPWIAEIYARYKPKAVVSAERLGAGADGNVHTATGLPLTGPKSMFEGCIDIGGVVTEAKRRKIFSVGIGDHGNELGFGTIYDAVVKTMPKGKALATVVKTDVVVPAMMSNWGCYGIEACLAYLLKKPQLIHSPEMEKRIIQACLDAGGLEAMYCTTEFLVDGLDGETSMACMQFLSNIVRKNLEPPDAGLTH</sequence>
<evidence type="ECO:0000313" key="2">
    <source>
        <dbReference type="EMBL" id="GEP53637.1"/>
    </source>
</evidence>
<dbReference type="InterPro" id="IPR025504">
    <property type="entry name" value="GLUCM_C"/>
</dbReference>
<gene>
    <name evidence="2" type="ORF">RSO01_08030</name>
</gene>
<keyword evidence="3" id="KW-1185">Reference proteome</keyword>
<dbReference type="RefSeq" id="WP_147146469.1">
    <property type="nucleotide sequence ID" value="NZ_BKAJ01000013.1"/>
</dbReference>
<dbReference type="Pfam" id="PF14336">
    <property type="entry name" value="GLUCM-like_C"/>
    <property type="match status" value="1"/>
</dbReference>
<proteinExistence type="predicted"/>